<protein>
    <submittedName>
        <fullName evidence="7">Polyprenyl synthetase family protein</fullName>
    </submittedName>
</protein>
<gene>
    <name evidence="7" type="ORF">SFC79_18070</name>
</gene>
<evidence type="ECO:0000256" key="1">
    <source>
        <dbReference type="ARBA" id="ARBA00001946"/>
    </source>
</evidence>
<comment type="caution">
    <text evidence="7">The sequence shown here is derived from an EMBL/GenBank/DDBJ whole genome shotgun (WGS) entry which is preliminary data.</text>
</comment>
<keyword evidence="5" id="KW-0460">Magnesium</keyword>
<comment type="cofactor">
    <cofactor evidence="1">
        <name>Mg(2+)</name>
        <dbReference type="ChEBI" id="CHEBI:18420"/>
    </cofactor>
</comment>
<dbReference type="EMBL" id="JAXQPW010000007">
    <property type="protein sequence ID" value="MDZ5663688.1"/>
    <property type="molecule type" value="Genomic_DNA"/>
</dbReference>
<evidence type="ECO:0000256" key="4">
    <source>
        <dbReference type="ARBA" id="ARBA00022723"/>
    </source>
</evidence>
<dbReference type="Pfam" id="PF00348">
    <property type="entry name" value="polyprenyl_synt"/>
    <property type="match status" value="1"/>
</dbReference>
<name>A0ABU5KFE7_9ACTN</name>
<evidence type="ECO:0000256" key="6">
    <source>
        <dbReference type="RuleBase" id="RU004466"/>
    </source>
</evidence>
<dbReference type="Gene3D" id="1.10.600.10">
    <property type="entry name" value="Farnesyl Diphosphate Synthase"/>
    <property type="match status" value="1"/>
</dbReference>
<dbReference type="InterPro" id="IPR000092">
    <property type="entry name" value="Polyprenyl_synt"/>
</dbReference>
<dbReference type="SFLD" id="SFLDS00005">
    <property type="entry name" value="Isoprenoid_Synthase_Type_I"/>
    <property type="match status" value="1"/>
</dbReference>
<evidence type="ECO:0000313" key="7">
    <source>
        <dbReference type="EMBL" id="MDZ5663688.1"/>
    </source>
</evidence>
<evidence type="ECO:0000256" key="5">
    <source>
        <dbReference type="ARBA" id="ARBA00022842"/>
    </source>
</evidence>
<dbReference type="SUPFAM" id="SSF48576">
    <property type="entry name" value="Terpenoid synthases"/>
    <property type="match status" value="1"/>
</dbReference>
<organism evidence="7 8">
    <name type="scientific">Nocardioides renjunii</name>
    <dbReference type="NCBI Taxonomy" id="3095075"/>
    <lineage>
        <taxon>Bacteria</taxon>
        <taxon>Bacillati</taxon>
        <taxon>Actinomycetota</taxon>
        <taxon>Actinomycetes</taxon>
        <taxon>Propionibacteriales</taxon>
        <taxon>Nocardioidaceae</taxon>
        <taxon>Nocardioides</taxon>
    </lineage>
</organism>
<keyword evidence="8" id="KW-1185">Reference proteome</keyword>
<keyword evidence="3 6" id="KW-0808">Transferase</keyword>
<sequence length="346" mass="35975">MTSTDTDAALARLLEAGRSRAAAVDPHHANLWTALAAATEGGKRFRPGLVVAAHDALGGAQASAAAEVGAAVELLHTAFVIHDDVIDGDHLRRGRLNVSGTFRAQARSDGAGPDEAADYGLTAAILAGDLALAAAVRAVATCGAPGPVVHHLLDLFDAALHTTASGELADVRLSMDVVEATLPESLAMEEQKTSAYSFALPLQAGAVLAEAEPATTARLGEAGRTMGIAFQLVDDLIGVFGDPDRSGKSSTSDLRTRKQTPLLVHARSTAQWSELRTYVGRDLDADELDHVRGLLTASGSRRFVEDLAEEHLKASRTVLDELGMSLEMLDDVTTRPPALAGTGAAA</sequence>
<evidence type="ECO:0000256" key="2">
    <source>
        <dbReference type="ARBA" id="ARBA00006706"/>
    </source>
</evidence>
<dbReference type="RefSeq" id="WP_322425409.1">
    <property type="nucleotide sequence ID" value="NZ_JAXQPW010000007.1"/>
</dbReference>
<keyword evidence="4" id="KW-0479">Metal-binding</keyword>
<dbReference type="PROSITE" id="PS00444">
    <property type="entry name" value="POLYPRENYL_SYNTHASE_2"/>
    <property type="match status" value="1"/>
</dbReference>
<dbReference type="PROSITE" id="PS00723">
    <property type="entry name" value="POLYPRENYL_SYNTHASE_1"/>
    <property type="match status" value="1"/>
</dbReference>
<dbReference type="InterPro" id="IPR033749">
    <property type="entry name" value="Polyprenyl_synt_CS"/>
</dbReference>
<proteinExistence type="inferred from homology"/>
<accession>A0ABU5KFE7</accession>
<dbReference type="Proteomes" id="UP001291999">
    <property type="component" value="Unassembled WGS sequence"/>
</dbReference>
<dbReference type="PANTHER" id="PTHR12001:SF85">
    <property type="entry name" value="SHORT CHAIN ISOPRENYL DIPHOSPHATE SYNTHASE"/>
    <property type="match status" value="1"/>
</dbReference>
<evidence type="ECO:0000313" key="8">
    <source>
        <dbReference type="Proteomes" id="UP001291999"/>
    </source>
</evidence>
<dbReference type="InterPro" id="IPR008949">
    <property type="entry name" value="Isoprenoid_synthase_dom_sf"/>
</dbReference>
<evidence type="ECO:0000256" key="3">
    <source>
        <dbReference type="ARBA" id="ARBA00022679"/>
    </source>
</evidence>
<comment type="similarity">
    <text evidence="2 6">Belongs to the FPP/GGPP synthase family.</text>
</comment>
<dbReference type="PANTHER" id="PTHR12001">
    <property type="entry name" value="GERANYLGERANYL PYROPHOSPHATE SYNTHASE"/>
    <property type="match status" value="1"/>
</dbReference>
<reference evidence="7 8" key="1">
    <citation type="submission" date="2023-11" db="EMBL/GenBank/DDBJ databases">
        <title>Novel species in genus Nocardioides.</title>
        <authorList>
            <person name="Zhou H."/>
        </authorList>
    </citation>
    <scope>NUCLEOTIDE SEQUENCE [LARGE SCALE GENOMIC DNA]</scope>
    <source>
        <strain evidence="7 8">S-58</strain>
    </source>
</reference>